<dbReference type="InParanoid" id="C4JFP5"/>
<reference evidence="8" key="1">
    <citation type="journal article" date="2009" name="Genome Res.">
        <title>Comparative genomic analyses of the human fungal pathogens Coccidioides and their relatives.</title>
        <authorList>
            <person name="Sharpton T.J."/>
            <person name="Stajich J.E."/>
            <person name="Rounsley S.D."/>
            <person name="Gardner M.J."/>
            <person name="Wortman J.R."/>
            <person name="Jordar V.S."/>
            <person name="Maiti R."/>
            <person name="Kodira C.D."/>
            <person name="Neafsey D.E."/>
            <person name="Zeng Q."/>
            <person name="Hung C.-Y."/>
            <person name="McMahan C."/>
            <person name="Muszewska A."/>
            <person name="Grynberg M."/>
            <person name="Mandel M.A."/>
            <person name="Kellner E.M."/>
            <person name="Barker B.M."/>
            <person name="Galgiani J.N."/>
            <person name="Orbach M.J."/>
            <person name="Kirkland T.N."/>
            <person name="Cole G.T."/>
            <person name="Henn M.R."/>
            <person name="Birren B.W."/>
            <person name="Taylor J.W."/>
        </authorList>
    </citation>
    <scope>NUCLEOTIDE SEQUENCE [LARGE SCALE GENOMIC DNA]</scope>
    <source>
        <strain evidence="8">UAMH 1704</strain>
    </source>
</reference>
<dbReference type="GeneID" id="8439196"/>
<proteinExistence type="inferred from homology"/>
<dbReference type="InterPro" id="IPR036081">
    <property type="entry name" value="Translin_sf"/>
</dbReference>
<name>C4JFP5_UNCRE</name>
<gene>
    <name evidence="7" type="ORF">UREG_02379</name>
</gene>
<dbReference type="STRING" id="336963.C4JFP5"/>
<accession>C4JFP5</accession>
<dbReference type="CDD" id="cd14820">
    <property type="entry name" value="TRAX"/>
    <property type="match status" value="1"/>
</dbReference>
<dbReference type="Gene3D" id="1.20.58.190">
    <property type="entry name" value="Translin, domain 1"/>
    <property type="match status" value="1"/>
</dbReference>
<feature type="region of interest" description="Disordered" evidence="6">
    <location>
        <begin position="178"/>
        <end position="202"/>
    </location>
</feature>
<keyword evidence="4" id="KW-0963">Cytoplasm</keyword>
<dbReference type="AlphaFoldDB" id="C4JFP5"/>
<dbReference type="EMBL" id="CH476615">
    <property type="protein sequence ID" value="EEP77530.1"/>
    <property type="molecule type" value="Genomic_DNA"/>
</dbReference>
<evidence type="ECO:0000313" key="7">
    <source>
        <dbReference type="EMBL" id="EEP77530.1"/>
    </source>
</evidence>
<evidence type="ECO:0000313" key="8">
    <source>
        <dbReference type="Proteomes" id="UP000002058"/>
    </source>
</evidence>
<dbReference type="GO" id="GO:0005737">
    <property type="term" value="C:cytoplasm"/>
    <property type="evidence" value="ECO:0007669"/>
    <property type="project" value="UniProtKB-SubCell"/>
</dbReference>
<dbReference type="InterPro" id="IPR016069">
    <property type="entry name" value="Translin_C"/>
</dbReference>
<dbReference type="HOGENOM" id="CLU_067225_2_1_1"/>
<dbReference type="OMA" id="DTCMETC"/>
<evidence type="ECO:0000256" key="3">
    <source>
        <dbReference type="ARBA" id="ARBA00005902"/>
    </source>
</evidence>
<dbReference type="RefSeq" id="XP_002542863.1">
    <property type="nucleotide sequence ID" value="XM_002542817.1"/>
</dbReference>
<evidence type="ECO:0000256" key="4">
    <source>
        <dbReference type="ARBA" id="ARBA00022490"/>
    </source>
</evidence>
<dbReference type="InterPro" id="IPR016068">
    <property type="entry name" value="Translin_N"/>
</dbReference>
<evidence type="ECO:0000256" key="6">
    <source>
        <dbReference type="SAM" id="MobiDB-lite"/>
    </source>
</evidence>
<dbReference type="GO" id="GO:0043565">
    <property type="term" value="F:sequence-specific DNA binding"/>
    <property type="evidence" value="ECO:0007669"/>
    <property type="project" value="InterPro"/>
</dbReference>
<evidence type="ECO:0000256" key="2">
    <source>
        <dbReference type="ARBA" id="ARBA00004496"/>
    </source>
</evidence>
<evidence type="ECO:0008006" key="9">
    <source>
        <dbReference type="Google" id="ProtNLM"/>
    </source>
</evidence>
<dbReference type="eggNOG" id="KOG3066">
    <property type="taxonomic scope" value="Eukaryota"/>
</dbReference>
<dbReference type="Proteomes" id="UP000002058">
    <property type="component" value="Unassembled WGS sequence"/>
</dbReference>
<dbReference type="SUPFAM" id="SSF74784">
    <property type="entry name" value="Translin"/>
    <property type="match status" value="1"/>
</dbReference>
<keyword evidence="5" id="KW-0539">Nucleus</keyword>
<dbReference type="VEuPathDB" id="FungiDB:UREG_02379"/>
<comment type="similarity">
    <text evidence="3">Belongs to the translin family.</text>
</comment>
<dbReference type="PANTHER" id="PTHR10741">
    <property type="entry name" value="TRANSLIN AND TRANSLIN ASSOCIATED PROTEIN X"/>
    <property type="match status" value="1"/>
</dbReference>
<dbReference type="GO" id="GO:0005634">
    <property type="term" value="C:nucleus"/>
    <property type="evidence" value="ECO:0007669"/>
    <property type="project" value="UniProtKB-SubCell"/>
</dbReference>
<protein>
    <recommendedName>
        <fullName evidence="9">Translin-associated protein X</fullName>
    </recommendedName>
</protein>
<comment type="subcellular location">
    <subcellularLocation>
        <location evidence="2">Cytoplasm</location>
    </subcellularLocation>
    <subcellularLocation>
        <location evidence="1">Nucleus</location>
    </subcellularLocation>
</comment>
<dbReference type="Gene3D" id="1.20.58.200">
    <property type="entry name" value="Translin, domain 2"/>
    <property type="match status" value="1"/>
</dbReference>
<evidence type="ECO:0000256" key="1">
    <source>
        <dbReference type="ARBA" id="ARBA00004123"/>
    </source>
</evidence>
<dbReference type="Pfam" id="PF01997">
    <property type="entry name" value="Translin"/>
    <property type="match status" value="1"/>
</dbReference>
<evidence type="ECO:0000256" key="5">
    <source>
        <dbReference type="ARBA" id="ARBA00023242"/>
    </source>
</evidence>
<feature type="region of interest" description="Disordered" evidence="6">
    <location>
        <begin position="1"/>
        <end position="24"/>
    </location>
</feature>
<dbReference type="KEGG" id="ure:UREG_02379"/>
<keyword evidence="8" id="KW-1185">Reference proteome</keyword>
<dbReference type="InterPro" id="IPR002848">
    <property type="entry name" value="Translin_fam"/>
</dbReference>
<dbReference type="OrthoDB" id="31005at2759"/>
<sequence length="280" mass="31770">MGTKRSWEGNLIQRAEGGKMTEPEQKGGVESLFSYFRSELDEHHDRRERVIKASRDITALSKKMVRSLNTTVPRSIAKENTDRFAQIRNLFNSITPDVSGLNSWRYQYQITWGVQEYIEALSFQYYIEKKQLIPLEEVRNSLPPEIYVTETDYVLGLFDLTGELMRFAITAMSTGENRPRSTLADANVDGPSGESGSGFGHGSSAEGIMVDLRELRAMFEKLNVPRNHSLTKELNKKMEVMQTSVEKVERAAYGFLVRGRERPEGWVPDLSASTAPVESY</sequence>
<organism evidence="7 8">
    <name type="scientific">Uncinocarpus reesii (strain UAMH 1704)</name>
    <dbReference type="NCBI Taxonomy" id="336963"/>
    <lineage>
        <taxon>Eukaryota</taxon>
        <taxon>Fungi</taxon>
        <taxon>Dikarya</taxon>
        <taxon>Ascomycota</taxon>
        <taxon>Pezizomycotina</taxon>
        <taxon>Eurotiomycetes</taxon>
        <taxon>Eurotiomycetidae</taxon>
        <taxon>Onygenales</taxon>
        <taxon>Onygenaceae</taxon>
        <taxon>Uncinocarpus</taxon>
    </lineage>
</organism>